<sequence length="67" mass="7754">MGPQELIVKAMDAGAGDPRRQLQKEAVERRVWSLTVEQQRRRQYAEGVMSRHGRYVAEQVKSEPCQQ</sequence>
<reference evidence="1 2" key="1">
    <citation type="submission" date="2024-09" db="EMBL/GenBank/DDBJ databases">
        <title>Genome sequencing and assembly of Phytophthora oleae, isolate VK10A, causative agent of rot of olive drupes.</title>
        <authorList>
            <person name="Conti Taguali S."/>
            <person name="Riolo M."/>
            <person name="La Spada F."/>
            <person name="Cacciola S.O."/>
            <person name="Dionisio G."/>
        </authorList>
    </citation>
    <scope>NUCLEOTIDE SEQUENCE [LARGE SCALE GENOMIC DNA]</scope>
    <source>
        <strain evidence="1 2">VK10A</strain>
    </source>
</reference>
<keyword evidence="2" id="KW-1185">Reference proteome</keyword>
<evidence type="ECO:0000313" key="2">
    <source>
        <dbReference type="Proteomes" id="UP001632037"/>
    </source>
</evidence>
<gene>
    <name evidence="1" type="ORF">V7S43_011639</name>
</gene>
<dbReference type="Proteomes" id="UP001632037">
    <property type="component" value="Unassembled WGS sequence"/>
</dbReference>
<name>A0ABD3FB99_9STRA</name>
<accession>A0ABD3FB99</accession>
<dbReference type="EMBL" id="JBIMZQ010000028">
    <property type="protein sequence ID" value="KAL3663230.1"/>
    <property type="molecule type" value="Genomic_DNA"/>
</dbReference>
<protein>
    <submittedName>
        <fullName evidence="1">Uncharacterized protein</fullName>
    </submittedName>
</protein>
<evidence type="ECO:0000313" key="1">
    <source>
        <dbReference type="EMBL" id="KAL3663230.1"/>
    </source>
</evidence>
<organism evidence="1 2">
    <name type="scientific">Phytophthora oleae</name>
    <dbReference type="NCBI Taxonomy" id="2107226"/>
    <lineage>
        <taxon>Eukaryota</taxon>
        <taxon>Sar</taxon>
        <taxon>Stramenopiles</taxon>
        <taxon>Oomycota</taxon>
        <taxon>Peronosporomycetes</taxon>
        <taxon>Peronosporales</taxon>
        <taxon>Peronosporaceae</taxon>
        <taxon>Phytophthora</taxon>
    </lineage>
</organism>
<dbReference type="AlphaFoldDB" id="A0ABD3FB99"/>
<proteinExistence type="predicted"/>
<comment type="caution">
    <text evidence="1">The sequence shown here is derived from an EMBL/GenBank/DDBJ whole genome shotgun (WGS) entry which is preliminary data.</text>
</comment>